<gene>
    <name evidence="1" type="ORF">GCM10010915_08450</name>
</gene>
<dbReference type="Proteomes" id="UP000633205">
    <property type="component" value="Unassembled WGS sequence"/>
</dbReference>
<reference evidence="1" key="1">
    <citation type="journal article" date="2014" name="Int. J. Syst. Evol. Microbiol.">
        <title>Complete genome sequence of Corynebacterium casei LMG S-19264T (=DSM 44701T), isolated from a smear-ripened cheese.</title>
        <authorList>
            <consortium name="US DOE Joint Genome Institute (JGI-PGF)"/>
            <person name="Walter F."/>
            <person name="Albersmeier A."/>
            <person name="Kalinowski J."/>
            <person name="Ruckert C."/>
        </authorList>
    </citation>
    <scope>NUCLEOTIDE SEQUENCE</scope>
    <source>
        <strain evidence="1">CGMCC 1.15152</strain>
    </source>
</reference>
<dbReference type="AlphaFoldDB" id="A0A916Y4N0"/>
<protein>
    <recommendedName>
        <fullName evidence="3">Alpha/beta hydrolase</fullName>
    </recommendedName>
</protein>
<dbReference type="RefSeq" id="WP_188711042.1">
    <property type="nucleotide sequence ID" value="NZ_BMHO01000001.1"/>
</dbReference>
<dbReference type="SUPFAM" id="SSF53474">
    <property type="entry name" value="alpha/beta-Hydrolases"/>
    <property type="match status" value="1"/>
</dbReference>
<keyword evidence="2" id="KW-1185">Reference proteome</keyword>
<dbReference type="InterPro" id="IPR029058">
    <property type="entry name" value="AB_hydrolase_fold"/>
</dbReference>
<proteinExistence type="predicted"/>
<organism evidence="1 2">
    <name type="scientific">Microbacterium faecale</name>
    <dbReference type="NCBI Taxonomy" id="1804630"/>
    <lineage>
        <taxon>Bacteria</taxon>
        <taxon>Bacillati</taxon>
        <taxon>Actinomycetota</taxon>
        <taxon>Actinomycetes</taxon>
        <taxon>Micrococcales</taxon>
        <taxon>Microbacteriaceae</taxon>
        <taxon>Microbacterium</taxon>
    </lineage>
</organism>
<evidence type="ECO:0000313" key="1">
    <source>
        <dbReference type="EMBL" id="GGD30477.1"/>
    </source>
</evidence>
<reference evidence="1" key="2">
    <citation type="submission" date="2020-09" db="EMBL/GenBank/DDBJ databases">
        <authorList>
            <person name="Sun Q."/>
            <person name="Zhou Y."/>
        </authorList>
    </citation>
    <scope>NUCLEOTIDE SEQUENCE</scope>
    <source>
        <strain evidence="1">CGMCC 1.15152</strain>
    </source>
</reference>
<accession>A0A916Y4N0</accession>
<comment type="caution">
    <text evidence="1">The sequence shown here is derived from an EMBL/GenBank/DDBJ whole genome shotgun (WGS) entry which is preliminary data.</text>
</comment>
<dbReference type="Gene3D" id="3.40.50.1820">
    <property type="entry name" value="alpha/beta hydrolase"/>
    <property type="match status" value="1"/>
</dbReference>
<sequence length="293" mass="33104">MNTSDTSADTENRFAHYLWGKAPAWALATDQRFSYYAYTPPELQGRQDEIPLVIVVHGTLRQPQVYRDEFVDFAHEHQCAVLAPLFPAGIEETGDIDNYKRIAFRGIRFDRVLIDMVAEYSQRYGLSFGRWYLHGFSGGGQFAHRFFYLHPERLAAVSIGAPGAVTLVDDQRDWWVGTADVRARFGVEMNLDAMRQVSALLVIGADDSGAEEVTVPPDSRHWMPDANHAGRDRQERIESLRRNLEEHGVDVQLERVAGAGHRGRLMMPAVRAFFEAVIDRQGGRPDADEMKGN</sequence>
<dbReference type="EMBL" id="BMHO01000001">
    <property type="protein sequence ID" value="GGD30477.1"/>
    <property type="molecule type" value="Genomic_DNA"/>
</dbReference>
<name>A0A916Y4N0_9MICO</name>
<evidence type="ECO:0008006" key="3">
    <source>
        <dbReference type="Google" id="ProtNLM"/>
    </source>
</evidence>
<evidence type="ECO:0000313" key="2">
    <source>
        <dbReference type="Proteomes" id="UP000633205"/>
    </source>
</evidence>